<reference evidence="2 3" key="1">
    <citation type="submission" date="2015-02" db="EMBL/GenBank/DDBJ databases">
        <title>Genome Sequencing of Rickettsiales.</title>
        <authorList>
            <person name="Daugherty S.C."/>
            <person name="Su Q."/>
            <person name="Abolude K."/>
            <person name="Beier-Sexton M."/>
            <person name="Carlyon J.A."/>
            <person name="Carter R."/>
            <person name="Day N.P."/>
            <person name="Dumler S.J."/>
            <person name="Dyachenko V."/>
            <person name="Godinez A."/>
            <person name="Kurtti T.J."/>
            <person name="Lichay M."/>
            <person name="Mullins K.E."/>
            <person name="Ott S."/>
            <person name="Pappas-Brown V."/>
            <person name="Paris D.H."/>
            <person name="Patel P."/>
            <person name="Richards A.L."/>
            <person name="Sadzewicz L."/>
            <person name="Sears K."/>
            <person name="Seidman D."/>
            <person name="Sengamalay N."/>
            <person name="Stenos J."/>
            <person name="Tallon L.J."/>
            <person name="Vincent G."/>
            <person name="Fraser C.M."/>
            <person name="Munderloh U."/>
            <person name="Dunning-Hotopp J.C."/>
        </authorList>
    </citation>
    <scope>NUCLEOTIDE SEQUENCE [LARGE SCALE GENOMIC DNA]</scope>
    <source>
        <strain evidence="2 3">EmCRT</strain>
    </source>
</reference>
<evidence type="ECO:0000256" key="1">
    <source>
        <dbReference type="SAM" id="Phobius"/>
    </source>
</evidence>
<feature type="transmembrane region" description="Helical" evidence="1">
    <location>
        <begin position="139"/>
        <end position="162"/>
    </location>
</feature>
<organism evidence="2 3">
    <name type="scientific">Ehrlichia cf. muris str. EmCRT</name>
    <dbReference type="NCBI Taxonomy" id="1359167"/>
    <lineage>
        <taxon>Bacteria</taxon>
        <taxon>Pseudomonadati</taxon>
        <taxon>Pseudomonadota</taxon>
        <taxon>Alphaproteobacteria</taxon>
        <taxon>Rickettsiales</taxon>
        <taxon>Anaplasmataceae</taxon>
        <taxon>Ehrlichia</taxon>
    </lineage>
</organism>
<comment type="caution">
    <text evidence="2">The sequence shown here is derived from an EMBL/GenBank/DDBJ whole genome shotgun (WGS) entry which is preliminary data.</text>
</comment>
<dbReference type="AlphaFoldDB" id="A0A0F3N9A5"/>
<proteinExistence type="predicted"/>
<dbReference type="EMBL" id="LANU01000003">
    <property type="protein sequence ID" value="KJV63514.1"/>
    <property type="molecule type" value="Genomic_DNA"/>
</dbReference>
<evidence type="ECO:0000313" key="2">
    <source>
        <dbReference type="EMBL" id="KJV63514.1"/>
    </source>
</evidence>
<keyword evidence="1" id="KW-0812">Transmembrane</keyword>
<dbReference type="Proteomes" id="UP000033546">
    <property type="component" value="Unassembled WGS sequence"/>
</dbReference>
<dbReference type="RefSeq" id="WP_052692833.1">
    <property type="nucleotide sequence ID" value="NZ_LANU01000003.1"/>
</dbReference>
<feature type="transmembrane region" description="Helical" evidence="1">
    <location>
        <begin position="259"/>
        <end position="282"/>
    </location>
</feature>
<protein>
    <submittedName>
        <fullName evidence="2">Putative membrane protein</fullName>
    </submittedName>
</protein>
<feature type="transmembrane region" description="Helical" evidence="1">
    <location>
        <begin position="35"/>
        <end position="55"/>
    </location>
</feature>
<accession>A0A0F3N9A5</accession>
<feature type="transmembrane region" description="Helical" evidence="1">
    <location>
        <begin position="174"/>
        <end position="196"/>
    </location>
</feature>
<feature type="transmembrane region" description="Helical" evidence="1">
    <location>
        <begin position="217"/>
        <end position="239"/>
    </location>
</feature>
<sequence>MLSKREKTYIESSTTLEQYYGSLLKLNRQDLIRKNFIMGVSVFYTLVFISFAIMQSGALKLTRNQLTFFSNLMDYIALFLCLSFLISGLFNVLYLEKEKKAISDKLKQIDQKKLAKIEKKSIRIKCADFLDNHANKVDLAGAFFTTGMQALAVFSLTLPSIFDVSRIPTGTAFNLQGIIDTVGNILFTIAAAMFLISYVMRCKKNKDGKSPYNMTRLLVISGIFFGTFLVFAGKVLLSFETRSGAIYTGSTGPFGMDILPVALIIRSVGMAMFCIAYAMMIYCSIKEVQELSGKVSINDRDSGVSNGSVNSDMDEVCGVINLEEKQLIK</sequence>
<feature type="transmembrane region" description="Helical" evidence="1">
    <location>
        <begin position="75"/>
        <end position="95"/>
    </location>
</feature>
<keyword evidence="1" id="KW-0472">Membrane</keyword>
<keyword evidence="1" id="KW-1133">Transmembrane helix</keyword>
<evidence type="ECO:0000313" key="3">
    <source>
        <dbReference type="Proteomes" id="UP000033546"/>
    </source>
</evidence>
<dbReference type="PATRIC" id="fig|1359167.3.peg.934"/>
<name>A0A0F3N9A5_9RICK</name>
<gene>
    <name evidence="2" type="ORF">EMUCRT_0969</name>
</gene>